<comment type="caution">
    <text evidence="1">The sequence shown here is derived from an EMBL/GenBank/DDBJ whole genome shotgun (WGS) entry which is preliminary data.</text>
</comment>
<name>A0A136Q528_9FIRM</name>
<accession>A0A136Q528</accession>
<evidence type="ECO:0000313" key="2">
    <source>
        <dbReference type="Proteomes" id="UP000070366"/>
    </source>
</evidence>
<gene>
    <name evidence="1" type="ORF">HMPREF3293_01278</name>
</gene>
<proteinExistence type="predicted"/>
<evidence type="ECO:0000313" key="1">
    <source>
        <dbReference type="EMBL" id="KXK65785.1"/>
    </source>
</evidence>
<keyword evidence="2" id="KW-1185">Reference proteome</keyword>
<organism evidence="1 2">
    <name type="scientific">Christensenella minuta</name>
    <dbReference type="NCBI Taxonomy" id="626937"/>
    <lineage>
        <taxon>Bacteria</taxon>
        <taxon>Bacillati</taxon>
        <taxon>Bacillota</taxon>
        <taxon>Clostridia</taxon>
        <taxon>Christensenellales</taxon>
        <taxon>Christensenellaceae</taxon>
        <taxon>Christensenella</taxon>
    </lineage>
</organism>
<protein>
    <submittedName>
        <fullName evidence="1">Uncharacterized protein</fullName>
    </submittedName>
</protein>
<dbReference type="AlphaFoldDB" id="A0A136Q528"/>
<dbReference type="EMBL" id="LSZW01000055">
    <property type="protein sequence ID" value="KXK65785.1"/>
    <property type="molecule type" value="Genomic_DNA"/>
</dbReference>
<dbReference type="Proteomes" id="UP000070366">
    <property type="component" value="Unassembled WGS sequence"/>
</dbReference>
<sequence length="71" mass="8125">MGKSGKRFKTGCVYSKKLPPAVRRQKKGSQLAAHNQGYVPDRYPLRRGLKQNHGKVLQFNKRGLRDGKKFI</sequence>
<dbReference type="STRING" id="626937.HMPREF3293_01278"/>
<reference evidence="1 2" key="1">
    <citation type="submission" date="2016-02" db="EMBL/GenBank/DDBJ databases">
        <authorList>
            <person name="Wen L."/>
            <person name="He K."/>
            <person name="Yang H."/>
        </authorList>
    </citation>
    <scope>NUCLEOTIDE SEQUENCE [LARGE SCALE GENOMIC DNA]</scope>
    <source>
        <strain evidence="1 2">DSM 22607</strain>
    </source>
</reference>